<dbReference type="PANTHER" id="PTHR38826">
    <property type="entry name" value="RIBONUCLEASE VAPC13"/>
    <property type="match status" value="1"/>
</dbReference>
<dbReference type="Proteomes" id="UP000176741">
    <property type="component" value="Unassembled WGS sequence"/>
</dbReference>
<dbReference type="AlphaFoldDB" id="A0A1F7XVS0"/>
<comment type="caution">
    <text evidence="2">The sequence shown here is derived from an EMBL/GenBank/DDBJ whole genome shotgun (WGS) entry which is preliminary data.</text>
</comment>
<dbReference type="SUPFAM" id="SSF88723">
    <property type="entry name" value="PIN domain-like"/>
    <property type="match status" value="1"/>
</dbReference>
<accession>A0A1F7XVS0</accession>
<dbReference type="InterPro" id="IPR052106">
    <property type="entry name" value="PINc/VapC_TA"/>
</dbReference>
<evidence type="ECO:0000259" key="1">
    <source>
        <dbReference type="SMART" id="SM00670"/>
    </source>
</evidence>
<name>A0A1F7XVS0_9BACT</name>
<protein>
    <recommendedName>
        <fullName evidence="1">PIN domain-containing protein</fullName>
    </recommendedName>
</protein>
<dbReference type="InterPro" id="IPR002716">
    <property type="entry name" value="PIN_dom"/>
</dbReference>
<gene>
    <name evidence="2" type="ORF">A2771_01365</name>
</gene>
<proteinExistence type="predicted"/>
<dbReference type="InterPro" id="IPR029060">
    <property type="entry name" value="PIN-like_dom_sf"/>
</dbReference>
<dbReference type="Gene3D" id="3.40.50.1010">
    <property type="entry name" value="5'-nuclease"/>
    <property type="match status" value="1"/>
</dbReference>
<sequence>MVYFIDSNIFLRVLIQENVQSFQICSNILAQIESKEIKAVTSDLVLAEIVWVLTSYYNRPRSEIVKSIELINNMGMKTANAFDRSIAIRLYGKYSVKYIDALIASIDCIFKKECIVISYDKDFDKLGVRRQEPGFKL</sequence>
<dbReference type="EMBL" id="MGGD01000080">
    <property type="protein sequence ID" value="OGM19134.1"/>
    <property type="molecule type" value="Genomic_DNA"/>
</dbReference>
<dbReference type="SMART" id="SM00670">
    <property type="entry name" value="PINc"/>
    <property type="match status" value="1"/>
</dbReference>
<feature type="domain" description="PIN" evidence="1">
    <location>
        <begin position="1"/>
        <end position="125"/>
    </location>
</feature>
<evidence type="ECO:0000313" key="2">
    <source>
        <dbReference type="EMBL" id="OGM19134.1"/>
    </source>
</evidence>
<organism evidence="2 3">
    <name type="scientific">Candidatus Woesebacteria bacterium RIFCSPHIGHO2_01_FULL_38_26b</name>
    <dbReference type="NCBI Taxonomy" id="1802491"/>
    <lineage>
        <taxon>Bacteria</taxon>
        <taxon>Candidatus Woeseibacteriota</taxon>
    </lineage>
</organism>
<dbReference type="Pfam" id="PF01850">
    <property type="entry name" value="PIN"/>
    <property type="match status" value="1"/>
</dbReference>
<evidence type="ECO:0000313" key="3">
    <source>
        <dbReference type="Proteomes" id="UP000176741"/>
    </source>
</evidence>
<dbReference type="PANTHER" id="PTHR38826:SF5">
    <property type="entry name" value="RIBONUCLEASE VAPC13"/>
    <property type="match status" value="1"/>
</dbReference>
<dbReference type="CDD" id="cd09854">
    <property type="entry name" value="PIN_VapC-like"/>
    <property type="match status" value="1"/>
</dbReference>
<reference evidence="2 3" key="1">
    <citation type="journal article" date="2016" name="Nat. Commun.">
        <title>Thousands of microbial genomes shed light on interconnected biogeochemical processes in an aquifer system.</title>
        <authorList>
            <person name="Anantharaman K."/>
            <person name="Brown C.T."/>
            <person name="Hug L.A."/>
            <person name="Sharon I."/>
            <person name="Castelle C.J."/>
            <person name="Probst A.J."/>
            <person name="Thomas B.C."/>
            <person name="Singh A."/>
            <person name="Wilkins M.J."/>
            <person name="Karaoz U."/>
            <person name="Brodie E.L."/>
            <person name="Williams K.H."/>
            <person name="Hubbard S.S."/>
            <person name="Banfield J.F."/>
        </authorList>
    </citation>
    <scope>NUCLEOTIDE SEQUENCE [LARGE SCALE GENOMIC DNA]</scope>
</reference>